<reference evidence="1 2" key="1">
    <citation type="submission" date="2019-06" db="EMBL/GenBank/DDBJ databases">
        <title>Genomic Encyclopedia of Archaeal and Bacterial Type Strains, Phase II (KMG-II): from individual species to whole genera.</title>
        <authorList>
            <person name="Goeker M."/>
        </authorList>
    </citation>
    <scope>NUCLEOTIDE SEQUENCE [LARGE SCALE GENOMIC DNA]</scope>
    <source>
        <strain evidence="1 2">DSM 18423</strain>
    </source>
</reference>
<name>A0A543KEP0_9RHOB</name>
<keyword evidence="2" id="KW-1185">Reference proteome</keyword>
<dbReference type="RefSeq" id="WP_142081549.1">
    <property type="nucleotide sequence ID" value="NZ_VFPT01000001.1"/>
</dbReference>
<gene>
    <name evidence="1" type="ORF">BD293_2193</name>
</gene>
<accession>A0A543KEP0</accession>
<dbReference type="EMBL" id="VFPT01000001">
    <property type="protein sequence ID" value="TQM93556.1"/>
    <property type="molecule type" value="Genomic_DNA"/>
</dbReference>
<organism evidence="1 2">
    <name type="scientific">Roseinatronobacter monicus</name>
    <dbReference type="NCBI Taxonomy" id="393481"/>
    <lineage>
        <taxon>Bacteria</taxon>
        <taxon>Pseudomonadati</taxon>
        <taxon>Pseudomonadota</taxon>
        <taxon>Alphaproteobacteria</taxon>
        <taxon>Rhodobacterales</taxon>
        <taxon>Paracoccaceae</taxon>
        <taxon>Roseinatronobacter</taxon>
    </lineage>
</organism>
<dbReference type="Proteomes" id="UP000320582">
    <property type="component" value="Unassembled WGS sequence"/>
</dbReference>
<comment type="caution">
    <text evidence="1">The sequence shown here is derived from an EMBL/GenBank/DDBJ whole genome shotgun (WGS) entry which is preliminary data.</text>
</comment>
<evidence type="ECO:0000313" key="1">
    <source>
        <dbReference type="EMBL" id="TQM93556.1"/>
    </source>
</evidence>
<proteinExistence type="predicted"/>
<dbReference type="AlphaFoldDB" id="A0A543KEP0"/>
<dbReference type="OrthoDB" id="6440753at2"/>
<evidence type="ECO:0008006" key="3">
    <source>
        <dbReference type="Google" id="ProtNLM"/>
    </source>
</evidence>
<sequence>MAVTRLGDVIVPEEFTAYTVQNTMEANALVQSGIVTRNAAIEGQLTAGADSFTVPFWNDLADDEANIANDDPDVIATPRKLTAEKQIVRKSFLHNSWSAMNLASELAGADALTRIQDRASAYWSRQTQRRLIASLNGILADNIATDSGDMVLDVTALTAPSSSFGAEAVIDAAGTLGDQMGNVAGIAVHSDIYRKMLKLDLVEFIPDSTGRMFATYRGMAVVMDDLMPKVGDDYTTALFAPGAVGWGITAPNIADGTEIENKPGAGNGGGQQILHSRVNLSVHPSGFAWAEDTVADESPTIAELALAANWRRVVERKAVGLAFLKSKL</sequence>
<evidence type="ECO:0000313" key="2">
    <source>
        <dbReference type="Proteomes" id="UP000320582"/>
    </source>
</evidence>
<protein>
    <recommendedName>
        <fullName evidence="3">HK97 family phage major capsid protein</fullName>
    </recommendedName>
</protein>